<evidence type="ECO:0000256" key="1">
    <source>
        <dbReference type="SAM" id="MobiDB-lite"/>
    </source>
</evidence>
<feature type="compositionally biased region" description="Basic and acidic residues" evidence="1">
    <location>
        <begin position="274"/>
        <end position="302"/>
    </location>
</feature>
<sequence>MNTQQGNSSQNNFDWSQFGNLKVSYLPPSKRFSVFDLPQAEAKSFYNFVEDSYLEEKQKPVCPVCKTEMSYSEMLLHVAKCVDYRKQMYGYEATNNVGASQSSTPSTEPITNTTPKKRKQDVIDVDSGDEEAAQCCLAVNKHITSCAYQHNACSHIIQISHANGVDKIPVCKPKHYRDQNFLKIIEKRFPKDVNDTSVGEDVEQVLCSGGTLCNQGINKQPKVINKNVISVWGNPTSGTRNKKKKIYMSFCSMDCMFSTLGKLSSPSSWNKMAKKSDEDGAYTYERESEKSNVDKSTDKSTDNDAESTPPKKKKR</sequence>
<evidence type="ECO:0000313" key="3">
    <source>
        <dbReference type="Proteomes" id="UP000444721"/>
    </source>
</evidence>
<feature type="region of interest" description="Disordered" evidence="1">
    <location>
        <begin position="265"/>
        <end position="315"/>
    </location>
</feature>
<evidence type="ECO:0000313" key="2">
    <source>
        <dbReference type="EMBL" id="KAF0982157.1"/>
    </source>
</evidence>
<dbReference type="VEuPathDB" id="AmoebaDB:FDP41_012018"/>
<dbReference type="VEuPathDB" id="AmoebaDB:NfTy_023370"/>
<dbReference type="GeneID" id="68119233"/>
<dbReference type="EMBL" id="VFQX01000012">
    <property type="protein sequence ID" value="KAF0982157.1"/>
    <property type="molecule type" value="Genomic_DNA"/>
</dbReference>
<feature type="compositionally biased region" description="Polar residues" evidence="1">
    <location>
        <begin position="97"/>
        <end position="114"/>
    </location>
</feature>
<accession>A0A6A5BXZ6</accession>
<dbReference type="AlphaFoldDB" id="A0A6A5BXZ6"/>
<dbReference type="RefSeq" id="XP_044566870.1">
    <property type="nucleotide sequence ID" value="XM_044702492.1"/>
</dbReference>
<name>A0A6A5BXZ6_NAEFO</name>
<proteinExistence type="predicted"/>
<protein>
    <submittedName>
        <fullName evidence="2">Uncharacterized protein</fullName>
    </submittedName>
</protein>
<reference evidence="2 3" key="1">
    <citation type="journal article" date="2019" name="Sci. Rep.">
        <title>Nanopore sequencing improves the draft genome of the human pathogenic amoeba Naegleria fowleri.</title>
        <authorList>
            <person name="Liechti N."/>
            <person name="Schurch N."/>
            <person name="Bruggmann R."/>
            <person name="Wittwer M."/>
        </authorList>
    </citation>
    <scope>NUCLEOTIDE SEQUENCE [LARGE SCALE GENOMIC DNA]</scope>
    <source>
        <strain evidence="2 3">ATCC 30894</strain>
    </source>
</reference>
<feature type="region of interest" description="Disordered" evidence="1">
    <location>
        <begin position="97"/>
        <end position="119"/>
    </location>
</feature>
<gene>
    <name evidence="2" type="ORF">FDP41_012018</name>
</gene>
<dbReference type="Proteomes" id="UP000444721">
    <property type="component" value="Unassembled WGS sequence"/>
</dbReference>
<comment type="caution">
    <text evidence="2">The sequence shown here is derived from an EMBL/GenBank/DDBJ whole genome shotgun (WGS) entry which is preliminary data.</text>
</comment>
<organism evidence="2 3">
    <name type="scientific">Naegleria fowleri</name>
    <name type="common">Brain eating amoeba</name>
    <dbReference type="NCBI Taxonomy" id="5763"/>
    <lineage>
        <taxon>Eukaryota</taxon>
        <taxon>Discoba</taxon>
        <taxon>Heterolobosea</taxon>
        <taxon>Tetramitia</taxon>
        <taxon>Eutetramitia</taxon>
        <taxon>Vahlkampfiidae</taxon>
        <taxon>Naegleria</taxon>
    </lineage>
</organism>
<dbReference type="VEuPathDB" id="AmoebaDB:NF0080040"/>
<keyword evidence="3" id="KW-1185">Reference proteome</keyword>